<dbReference type="InterPro" id="IPR006852">
    <property type="entry name" value="TOD1_MUCI70"/>
</dbReference>
<evidence type="ECO:0000259" key="1">
    <source>
        <dbReference type="Pfam" id="PF04765"/>
    </source>
</evidence>
<keyword evidence="2" id="KW-1185">Reference proteome</keyword>
<sequence length="124" mass="14457">MHLLFLVTNIIRVYEEANAIKRRKRYARSLVDLHMKIYRYGGMEPWSPKKRTISDVPEGAVLKREHTAMANLFSCLWFHEALDSYHYLSCQFYAIEKTYLASSDLMDGLEGKKQCCVPSNTDQC</sequence>
<reference evidence="2" key="1">
    <citation type="journal article" date="2015" name="Nat. Genet.">
        <title>The pineapple genome and the evolution of CAM photosynthesis.</title>
        <authorList>
            <person name="Ming R."/>
            <person name="VanBuren R."/>
            <person name="Wai C.M."/>
            <person name="Tang H."/>
            <person name="Schatz M.C."/>
            <person name="Bowers J.E."/>
            <person name="Lyons E."/>
            <person name="Wang M.L."/>
            <person name="Chen J."/>
            <person name="Biggers E."/>
            <person name="Zhang J."/>
            <person name="Huang L."/>
            <person name="Zhang L."/>
            <person name="Miao W."/>
            <person name="Zhang J."/>
            <person name="Ye Z."/>
            <person name="Miao C."/>
            <person name="Lin Z."/>
            <person name="Wang H."/>
            <person name="Zhou H."/>
            <person name="Yim W.C."/>
            <person name="Priest H.D."/>
            <person name="Zheng C."/>
            <person name="Woodhouse M."/>
            <person name="Edger P.P."/>
            <person name="Guyot R."/>
            <person name="Guo H.B."/>
            <person name="Guo H."/>
            <person name="Zheng G."/>
            <person name="Singh R."/>
            <person name="Sharma A."/>
            <person name="Min X."/>
            <person name="Zheng Y."/>
            <person name="Lee H."/>
            <person name="Gurtowski J."/>
            <person name="Sedlazeck F.J."/>
            <person name="Harkess A."/>
            <person name="McKain M.R."/>
            <person name="Liao Z."/>
            <person name="Fang J."/>
            <person name="Liu J."/>
            <person name="Zhang X."/>
            <person name="Zhang Q."/>
            <person name="Hu W."/>
            <person name="Qin Y."/>
            <person name="Wang K."/>
            <person name="Chen L.Y."/>
            <person name="Shirley N."/>
            <person name="Lin Y.R."/>
            <person name="Liu L.Y."/>
            <person name="Hernandez A.G."/>
            <person name="Wright C.L."/>
            <person name="Bulone V."/>
            <person name="Tuskan G.A."/>
            <person name="Heath K."/>
            <person name="Zee F."/>
            <person name="Moore P.H."/>
            <person name="Sunkar R."/>
            <person name="Leebens-Mack J.H."/>
            <person name="Mockler T."/>
            <person name="Bennetzen J.L."/>
            <person name="Freeling M."/>
            <person name="Sankoff D."/>
            <person name="Paterson A.H."/>
            <person name="Zhu X."/>
            <person name="Yang X."/>
            <person name="Smith J.A."/>
            <person name="Cushman J.C."/>
            <person name="Paull R.E."/>
            <person name="Yu Q."/>
        </authorList>
    </citation>
    <scope>NUCLEOTIDE SEQUENCE [LARGE SCALE GENOMIC DNA]</scope>
    <source>
        <strain evidence="2">cv. F153</strain>
    </source>
</reference>
<dbReference type="InterPro" id="IPR048354">
    <property type="entry name" value="TOD1_MUCI70_glycTrfase_dom"/>
</dbReference>
<evidence type="ECO:0000313" key="3">
    <source>
        <dbReference type="RefSeq" id="XP_020115137.1"/>
    </source>
</evidence>
<organism evidence="2 3">
    <name type="scientific">Ananas comosus</name>
    <name type="common">Pineapple</name>
    <name type="synonym">Ananas ananas</name>
    <dbReference type="NCBI Taxonomy" id="4615"/>
    <lineage>
        <taxon>Eukaryota</taxon>
        <taxon>Viridiplantae</taxon>
        <taxon>Streptophyta</taxon>
        <taxon>Embryophyta</taxon>
        <taxon>Tracheophyta</taxon>
        <taxon>Spermatophyta</taxon>
        <taxon>Magnoliopsida</taxon>
        <taxon>Liliopsida</taxon>
        <taxon>Poales</taxon>
        <taxon>Bromeliaceae</taxon>
        <taxon>Bromelioideae</taxon>
        <taxon>Ananas</taxon>
    </lineage>
</organism>
<dbReference type="Proteomes" id="UP000515123">
    <property type="component" value="Linkage group 25"/>
</dbReference>
<dbReference type="RefSeq" id="XP_020115137.1">
    <property type="nucleotide sequence ID" value="XM_020259548.1"/>
</dbReference>
<proteinExistence type="predicted"/>
<feature type="domain" description="TOD1/MUCI70 glycosyltransferase-like" evidence="1">
    <location>
        <begin position="11"/>
        <end position="80"/>
    </location>
</feature>
<dbReference type="Pfam" id="PF04765">
    <property type="entry name" value="TOD1_MUCI70"/>
    <property type="match status" value="1"/>
</dbReference>
<reference evidence="3" key="2">
    <citation type="submission" date="2025-08" db="UniProtKB">
        <authorList>
            <consortium name="RefSeq"/>
        </authorList>
    </citation>
    <scope>IDENTIFICATION</scope>
    <source>
        <tissue evidence="3">Leaf</tissue>
    </source>
</reference>
<evidence type="ECO:0000313" key="2">
    <source>
        <dbReference type="Proteomes" id="UP000515123"/>
    </source>
</evidence>
<gene>
    <name evidence="3" type="primary">LOC109728973</name>
</gene>
<dbReference type="PANTHER" id="PTHR12956">
    <property type="entry name" value="ALKALINE CERAMIDASE-RELATED"/>
    <property type="match status" value="1"/>
</dbReference>
<dbReference type="AlphaFoldDB" id="A0A6P5H6R4"/>
<accession>A0A6P5H6R4</accession>
<dbReference type="GeneID" id="109728973"/>
<name>A0A6P5H6R4_ANACO</name>
<protein>
    <submittedName>
        <fullName evidence="3">Uncharacterized protein LOC109728973</fullName>
    </submittedName>
</protein>
<dbReference type="PANTHER" id="PTHR12956:SF22">
    <property type="entry name" value="OS06G0724300 PROTEIN"/>
    <property type="match status" value="1"/>
</dbReference>